<protein>
    <submittedName>
        <fullName evidence="5">OmpA family protein</fullName>
    </submittedName>
</protein>
<evidence type="ECO:0000256" key="3">
    <source>
        <dbReference type="SAM" id="SignalP"/>
    </source>
</evidence>
<dbReference type="InterPro" id="IPR006665">
    <property type="entry name" value="OmpA-like"/>
</dbReference>
<dbReference type="SUPFAM" id="SSF103088">
    <property type="entry name" value="OmpA-like"/>
    <property type="match status" value="1"/>
</dbReference>
<gene>
    <name evidence="5" type="ORF">KCV87_21120</name>
</gene>
<reference evidence="5" key="1">
    <citation type="submission" date="2021-04" db="EMBL/GenBank/DDBJ databases">
        <title>Genomic sequence of Actinosynnema pretiosum subsp. pretiosum ATCC 31280 (C-14919).</title>
        <authorList>
            <person name="Bai L."/>
            <person name="Wang X."/>
            <person name="Xiao Y."/>
        </authorList>
    </citation>
    <scope>NUCLEOTIDE SEQUENCE</scope>
    <source>
        <strain evidence="5">ATCC 31280</strain>
    </source>
</reference>
<evidence type="ECO:0000259" key="4">
    <source>
        <dbReference type="PROSITE" id="PS51123"/>
    </source>
</evidence>
<dbReference type="CDD" id="cd07185">
    <property type="entry name" value="OmpA_C-like"/>
    <property type="match status" value="1"/>
</dbReference>
<dbReference type="EMBL" id="CP073249">
    <property type="protein sequence ID" value="QUF02017.1"/>
    <property type="molecule type" value="Genomic_DNA"/>
</dbReference>
<feature type="domain" description="OmpA-like" evidence="4">
    <location>
        <begin position="282"/>
        <end position="404"/>
    </location>
</feature>
<feature type="region of interest" description="Disordered" evidence="2">
    <location>
        <begin position="248"/>
        <end position="282"/>
    </location>
</feature>
<dbReference type="Pfam" id="PF00691">
    <property type="entry name" value="OmpA"/>
    <property type="match status" value="1"/>
</dbReference>
<dbReference type="InterPro" id="IPR050330">
    <property type="entry name" value="Bact_OuterMem_StrucFunc"/>
</dbReference>
<dbReference type="InterPro" id="IPR036737">
    <property type="entry name" value="OmpA-like_sf"/>
</dbReference>
<organism evidence="5 6">
    <name type="scientific">Actinosynnema pretiosum subsp. pretiosum</name>
    <dbReference type="NCBI Taxonomy" id="103721"/>
    <lineage>
        <taxon>Bacteria</taxon>
        <taxon>Bacillati</taxon>
        <taxon>Actinomycetota</taxon>
        <taxon>Actinomycetes</taxon>
        <taxon>Pseudonocardiales</taxon>
        <taxon>Pseudonocardiaceae</taxon>
        <taxon>Actinosynnema</taxon>
    </lineage>
</organism>
<dbReference type="Gene3D" id="3.30.1330.60">
    <property type="entry name" value="OmpA-like domain"/>
    <property type="match status" value="1"/>
</dbReference>
<dbReference type="AlphaFoldDB" id="A0AA45L270"/>
<evidence type="ECO:0000313" key="6">
    <source>
        <dbReference type="Proteomes" id="UP000677152"/>
    </source>
</evidence>
<evidence type="ECO:0000256" key="2">
    <source>
        <dbReference type="SAM" id="MobiDB-lite"/>
    </source>
</evidence>
<proteinExistence type="predicted"/>
<name>A0AA45L270_9PSEU</name>
<dbReference type="PROSITE" id="PS51257">
    <property type="entry name" value="PROKAR_LIPOPROTEIN"/>
    <property type="match status" value="1"/>
</dbReference>
<accession>A0AA45L270</accession>
<sequence>MVRLPPGRVLPLLLPLALLPATTTACAERDPTSTVVIGVTASANEPAVTLTPAVRAVLREAVAGGDVRLVVHRSSANSPIAVWDGPISPRNGDGALERDPERREKALVETLGKVESVVGAAAGDNPQLDPLGLLAAAARVPGAQTVVLLSSGLQTAAPLDLAERGLALDVPDAISALPVDAVPRLAGKRVLLSGLGEVAGPQQPLPDGGRRALGELWRGICLRAQGSGCDLDVTAGERREPVSQVRVPAVPVEGGLPDERPQDGGGEAGGEDADRQDDSARSTTEVVTLPNALLFQPDSDVLMPAASAALERIARRFGPGTTARVTGHTAHRGAAQGALALSERRARRVAGALVSLGVPSEALTSVRGVGYAEPVRPEVDATGQPVPGAAEQNRAVVVELTGPVAGG</sequence>
<feature type="signal peptide" evidence="3">
    <location>
        <begin position="1"/>
        <end position="27"/>
    </location>
</feature>
<keyword evidence="3" id="KW-0732">Signal</keyword>
<dbReference type="PANTHER" id="PTHR30329">
    <property type="entry name" value="STATOR ELEMENT OF FLAGELLAR MOTOR COMPLEX"/>
    <property type="match status" value="1"/>
</dbReference>
<keyword evidence="1" id="KW-0472">Membrane</keyword>
<dbReference type="GO" id="GO:0016020">
    <property type="term" value="C:membrane"/>
    <property type="evidence" value="ECO:0007669"/>
    <property type="project" value="UniProtKB-UniRule"/>
</dbReference>
<dbReference type="PROSITE" id="PS51123">
    <property type="entry name" value="OMPA_2"/>
    <property type="match status" value="1"/>
</dbReference>
<evidence type="ECO:0000256" key="1">
    <source>
        <dbReference type="PROSITE-ProRule" id="PRU00473"/>
    </source>
</evidence>
<feature type="chain" id="PRO_5041375788" evidence="3">
    <location>
        <begin position="28"/>
        <end position="407"/>
    </location>
</feature>
<dbReference type="Proteomes" id="UP000677152">
    <property type="component" value="Chromosome"/>
</dbReference>
<evidence type="ECO:0000313" key="5">
    <source>
        <dbReference type="EMBL" id="QUF02017.1"/>
    </source>
</evidence>
<dbReference type="PANTHER" id="PTHR30329:SF21">
    <property type="entry name" value="LIPOPROTEIN YIAD-RELATED"/>
    <property type="match status" value="1"/>
</dbReference>